<keyword evidence="7" id="KW-1185">Reference proteome</keyword>
<evidence type="ECO:0000313" key="7">
    <source>
        <dbReference type="Proteomes" id="UP001332192"/>
    </source>
</evidence>
<dbReference type="InterPro" id="IPR028081">
    <property type="entry name" value="Leu-bd"/>
</dbReference>
<evidence type="ECO:0000259" key="5">
    <source>
        <dbReference type="Pfam" id="PF13458"/>
    </source>
</evidence>
<evidence type="ECO:0000256" key="2">
    <source>
        <dbReference type="ARBA" id="ARBA00022448"/>
    </source>
</evidence>
<protein>
    <submittedName>
        <fullName evidence="6">ABC transporter substrate-binding protein</fullName>
    </submittedName>
</protein>
<evidence type="ECO:0000256" key="1">
    <source>
        <dbReference type="ARBA" id="ARBA00010062"/>
    </source>
</evidence>
<evidence type="ECO:0000256" key="4">
    <source>
        <dbReference type="ARBA" id="ARBA00022970"/>
    </source>
</evidence>
<comment type="similarity">
    <text evidence="1">Belongs to the leucine-binding protein family.</text>
</comment>
<dbReference type="Proteomes" id="UP001332192">
    <property type="component" value="Chromosome"/>
</dbReference>
<dbReference type="RefSeq" id="WP_324717087.1">
    <property type="nucleotide sequence ID" value="NZ_CP141615.1"/>
</dbReference>
<evidence type="ECO:0000313" key="6">
    <source>
        <dbReference type="EMBL" id="WRP17817.1"/>
    </source>
</evidence>
<name>A0ABZ1BYD4_9FIRM</name>
<dbReference type="SUPFAM" id="SSF53822">
    <property type="entry name" value="Periplasmic binding protein-like I"/>
    <property type="match status" value="1"/>
</dbReference>
<proteinExistence type="inferred from homology"/>
<gene>
    <name evidence="6" type="ORF">U7230_02055</name>
</gene>
<keyword evidence="2" id="KW-0813">Transport</keyword>
<dbReference type="PANTHER" id="PTHR30483">
    <property type="entry name" value="LEUCINE-SPECIFIC-BINDING PROTEIN"/>
    <property type="match status" value="1"/>
</dbReference>
<dbReference type="PANTHER" id="PTHR30483:SF6">
    <property type="entry name" value="PERIPLASMIC BINDING PROTEIN OF ABC TRANSPORTER FOR NATURAL AMINO ACIDS"/>
    <property type="match status" value="1"/>
</dbReference>
<feature type="domain" description="Leucine-binding protein" evidence="5">
    <location>
        <begin position="29"/>
        <end position="372"/>
    </location>
</feature>
<dbReference type="Pfam" id="PF13458">
    <property type="entry name" value="Peripla_BP_6"/>
    <property type="match status" value="1"/>
</dbReference>
<dbReference type="Gene3D" id="3.40.50.2300">
    <property type="match status" value="2"/>
</dbReference>
<accession>A0ABZ1BYD4</accession>
<dbReference type="CDD" id="cd06347">
    <property type="entry name" value="PBP1_ABC_LivK_ligand_binding-like"/>
    <property type="match status" value="1"/>
</dbReference>
<organism evidence="6 7">
    <name type="scientific">Carboxydichorda subterranea</name>
    <dbReference type="NCBI Taxonomy" id="3109565"/>
    <lineage>
        <taxon>Bacteria</taxon>
        <taxon>Bacillati</taxon>
        <taxon>Bacillota</taxon>
        <taxon>Limnochordia</taxon>
        <taxon>Limnochordales</taxon>
        <taxon>Geochordaceae</taxon>
        <taxon>Carboxydichorda</taxon>
    </lineage>
</organism>
<dbReference type="InterPro" id="IPR051010">
    <property type="entry name" value="BCAA_transport"/>
</dbReference>
<reference evidence="6 7" key="1">
    <citation type="journal article" date="2024" name="Front. Microbiol.">
        <title>Novel thermophilic genera Geochorda gen. nov. and Carboxydochorda gen. nov. from the deep terrestrial subsurface reveal the ecophysiological diversity in the class Limnochordia.</title>
        <authorList>
            <person name="Karnachuk O.V."/>
            <person name="Lukina A.P."/>
            <person name="Avakyan M.R."/>
            <person name="Kadnikov V.V."/>
            <person name="Begmatov S."/>
            <person name="Beletsky A.V."/>
            <person name="Vlasova K.G."/>
            <person name="Novikov A.A."/>
            <person name="Shcherbakova V.A."/>
            <person name="Mardanov A.V."/>
            <person name="Ravin N.V."/>
        </authorList>
    </citation>
    <scope>NUCLEOTIDE SEQUENCE [LARGE SCALE GENOMIC DNA]</scope>
    <source>
        <strain evidence="6 7">L945</strain>
    </source>
</reference>
<dbReference type="PRINTS" id="PR00337">
    <property type="entry name" value="LEUILEVALBP"/>
</dbReference>
<sequence length="382" mass="41365">MRSSRMPWIVVALGLVLALGWVLPALAAEIAIGLNVELTGSIPQVGQSSLNGARLAVDEINQAGGVKVGNQRYTIRLLVEDNEDKAQSAVAVAQKLYFQNGVLAMIGPNASRNAVPAADVAESAHAPMITPWSTNPNATKGKQWVFRACFTDDFQGQVVASFARQHFKAQRAAVLYDVASEYNKGIAEVFRQSFTRLGGQVVAFETYTTGDKDFLSQLTKIRAARPDILFLPNYYSEVPLQVQQARQIGLNVPIIGSDSWGFAGLLELGGSDMEGLMYTTHYAPDIATPTAQTFIKRYQERYGSLPDDVAALTYDAFGLLVTALEKAGKPDRQAVRDALASIERYDGVTGTMQFAGSGDPIKSAVVIQIKNGQFKYFTTATP</sequence>
<dbReference type="InterPro" id="IPR000709">
    <property type="entry name" value="Leu_Ile_Val-bd"/>
</dbReference>
<keyword evidence="4" id="KW-0029">Amino-acid transport</keyword>
<dbReference type="EMBL" id="CP141615">
    <property type="protein sequence ID" value="WRP17817.1"/>
    <property type="molecule type" value="Genomic_DNA"/>
</dbReference>
<evidence type="ECO:0000256" key="3">
    <source>
        <dbReference type="ARBA" id="ARBA00022729"/>
    </source>
</evidence>
<keyword evidence="3" id="KW-0732">Signal</keyword>
<dbReference type="InterPro" id="IPR028082">
    <property type="entry name" value="Peripla_BP_I"/>
</dbReference>